<dbReference type="InterPro" id="IPR012347">
    <property type="entry name" value="Ferritin-like"/>
</dbReference>
<evidence type="ECO:0000313" key="1">
    <source>
        <dbReference type="EMBL" id="HHR95604.1"/>
    </source>
</evidence>
<name>A0A7C5UWF7_9CREN</name>
<dbReference type="AlphaFoldDB" id="A0A7C5UWF7"/>
<proteinExistence type="predicted"/>
<dbReference type="EMBL" id="DRUB01000034">
    <property type="protein sequence ID" value="HHR95604.1"/>
    <property type="molecule type" value="Genomic_DNA"/>
</dbReference>
<dbReference type="InterPro" id="IPR009078">
    <property type="entry name" value="Ferritin-like_SF"/>
</dbReference>
<comment type="caution">
    <text evidence="1">The sequence shown here is derived from an EMBL/GenBank/DDBJ whole genome shotgun (WGS) entry which is preliminary data.</text>
</comment>
<gene>
    <name evidence="1" type="ORF">ENL47_01980</name>
</gene>
<sequence>MNIENVIVELIEAEERYSNELIELSNTILHPTLSAIFKAVALDSKKHAEIYRAVLKLIKELQPLISEDDLRIIKETIDKHIKTEVLMIEKSKDVLGKIDDPRVKILVEAIHQNEIEHHKILSNIKDKLASQIIAVEKDIWEAIWLYSPWHGTPGG</sequence>
<reference evidence="1" key="1">
    <citation type="journal article" date="2020" name="mSystems">
        <title>Genome- and Community-Level Interaction Insights into Carbon Utilization and Element Cycling Functions of Hydrothermarchaeota in Hydrothermal Sediment.</title>
        <authorList>
            <person name="Zhou Z."/>
            <person name="Liu Y."/>
            <person name="Xu W."/>
            <person name="Pan J."/>
            <person name="Luo Z.H."/>
            <person name="Li M."/>
        </authorList>
    </citation>
    <scope>NUCLEOTIDE SEQUENCE [LARGE SCALE GENOMIC DNA]</scope>
    <source>
        <strain evidence="1">SpSt-1</strain>
    </source>
</reference>
<accession>A0A7C5UWF7</accession>
<organism evidence="1">
    <name type="scientific">Ignisphaera aggregans</name>
    <dbReference type="NCBI Taxonomy" id="334771"/>
    <lineage>
        <taxon>Archaea</taxon>
        <taxon>Thermoproteota</taxon>
        <taxon>Thermoprotei</taxon>
        <taxon>Desulfurococcales</taxon>
        <taxon>Desulfurococcaceae</taxon>
        <taxon>Ignisphaera</taxon>
    </lineage>
</organism>
<protein>
    <submittedName>
        <fullName evidence="1">Ferritin-like domain-containing protein</fullName>
    </submittedName>
</protein>
<dbReference type="SUPFAM" id="SSF47240">
    <property type="entry name" value="Ferritin-like"/>
    <property type="match status" value="1"/>
</dbReference>
<dbReference type="Gene3D" id="1.20.1260.10">
    <property type="match status" value="1"/>
</dbReference>